<dbReference type="Gene3D" id="1.10.530.10">
    <property type="match status" value="1"/>
</dbReference>
<evidence type="ECO:0000256" key="2">
    <source>
        <dbReference type="SAM" id="SignalP"/>
    </source>
</evidence>
<evidence type="ECO:0000256" key="1">
    <source>
        <dbReference type="ARBA" id="ARBA00022729"/>
    </source>
</evidence>
<keyword evidence="1 2" id="KW-0732">Signal</keyword>
<reference evidence="4 5" key="1">
    <citation type="submission" date="2024-11" db="EMBL/GenBank/DDBJ databases">
        <authorList>
            <person name="Heng Y.C."/>
            <person name="Lim A.C.H."/>
            <person name="Lee J.K.Y."/>
            <person name="Kittelmann S."/>
        </authorList>
    </citation>
    <scope>NUCLEOTIDE SEQUENCE [LARGE SCALE GENOMIC DNA]</scope>
    <source>
        <strain evidence="4 5">WILCCON 0269</strain>
    </source>
</reference>
<sequence length="497" mass="54848">MKKRVNASILIVVFLVTFFQFKVCASSSLATPEVNISTNKEWTVKFNLDLKSSTVNNTNIKVTDKNNAQVPVAIAQGSDLSTVIINPKISGYNPGETYNLIIGTEVESLSGKKLSSPVTLQFTTVSQYSDGTSYSGLPIITSNKFEYTPLLSSQEQGFFINSDSSGVQYRIFVSKESDKSGTYTELTNGYTNAANGKITALKTLSAGTSGEKYKVIIYIKRQGITGAHKDQNTDYDNYLIDYFRCVDSVNNENIQYADYNITLDNMVDTQLNSYSKPVFVETSIMDNTATKNQIKYYANPNNFLDSYGKYQFLKLTYSDGITVDGLNNFLNGKGIFQGLGQAFLDAAKESDISVAYLVSHAMLETGSGTSVLANGGAVDENGNYIHGKAVYNFFGIGATDDNPTINGTETAYEKEWFTPEEAIKGGAAWIAAQYINNPTRNQDTLYKMRWNPDNPGEHQYATDIAWAYKQIPNIIQGIQDISSNSDSKLEFEIPKLK</sequence>
<feature type="signal peptide" evidence="2">
    <location>
        <begin position="1"/>
        <end position="25"/>
    </location>
</feature>
<proteinExistence type="predicted"/>
<dbReference type="InterPro" id="IPR002901">
    <property type="entry name" value="MGlyc_endo_b_GlcNAc-like_dom"/>
</dbReference>
<organism evidence="4 5">
    <name type="scientific">Candidatus Clostridium eludens</name>
    <dbReference type="NCBI Taxonomy" id="3381663"/>
    <lineage>
        <taxon>Bacteria</taxon>
        <taxon>Bacillati</taxon>
        <taxon>Bacillota</taxon>
        <taxon>Clostridia</taxon>
        <taxon>Eubacteriales</taxon>
        <taxon>Clostridiaceae</taxon>
        <taxon>Clostridium</taxon>
    </lineage>
</organism>
<dbReference type="Pfam" id="PF13205">
    <property type="entry name" value="Big_5"/>
    <property type="match status" value="1"/>
</dbReference>
<evidence type="ECO:0000259" key="3">
    <source>
        <dbReference type="SMART" id="SM00047"/>
    </source>
</evidence>
<dbReference type="InterPro" id="IPR032812">
    <property type="entry name" value="SbsA_Ig"/>
</dbReference>
<dbReference type="InterPro" id="IPR014755">
    <property type="entry name" value="Cu-Rt/internalin_Ig-like"/>
</dbReference>
<dbReference type="RefSeq" id="WP_406791733.1">
    <property type="nucleotide sequence ID" value="NZ_JBJHZX010000010.1"/>
</dbReference>
<comment type="caution">
    <text evidence="4">The sequence shown here is derived from an EMBL/GenBank/DDBJ whole genome shotgun (WGS) entry which is preliminary data.</text>
</comment>
<feature type="chain" id="PRO_5046953371" evidence="2">
    <location>
        <begin position="26"/>
        <end position="497"/>
    </location>
</feature>
<dbReference type="SMART" id="SM00047">
    <property type="entry name" value="LYZ2"/>
    <property type="match status" value="1"/>
</dbReference>
<evidence type="ECO:0000313" key="5">
    <source>
        <dbReference type="Proteomes" id="UP001623660"/>
    </source>
</evidence>
<dbReference type="Pfam" id="PF01832">
    <property type="entry name" value="Glucosaminidase"/>
    <property type="match status" value="1"/>
</dbReference>
<name>A0ABW8SHZ0_9CLOT</name>
<accession>A0ABW8SHZ0</accession>
<evidence type="ECO:0000313" key="4">
    <source>
        <dbReference type="EMBL" id="MFL0195620.1"/>
    </source>
</evidence>
<dbReference type="Gene3D" id="2.60.40.1220">
    <property type="match status" value="1"/>
</dbReference>
<gene>
    <name evidence="4" type="ORF">ACJDU8_08590</name>
</gene>
<protein>
    <submittedName>
        <fullName evidence="4">N-acetylglucosaminidase</fullName>
    </submittedName>
</protein>
<dbReference type="EMBL" id="JBJHZX010000010">
    <property type="protein sequence ID" value="MFL0195620.1"/>
    <property type="molecule type" value="Genomic_DNA"/>
</dbReference>
<dbReference type="Proteomes" id="UP001623660">
    <property type="component" value="Unassembled WGS sequence"/>
</dbReference>
<keyword evidence="5" id="KW-1185">Reference proteome</keyword>
<feature type="domain" description="Mannosyl-glycoprotein endo-beta-N-acetylglucosamidase-like" evidence="3">
    <location>
        <begin position="328"/>
        <end position="480"/>
    </location>
</feature>